<accession>A0A177C8M8</accession>
<name>A0A177C8M8_9PLEO</name>
<dbReference type="GeneID" id="28771442"/>
<evidence type="ECO:0000313" key="2">
    <source>
        <dbReference type="EMBL" id="OAG03128.1"/>
    </source>
</evidence>
<dbReference type="AlphaFoldDB" id="A0A177C8M8"/>
<dbReference type="InterPro" id="IPR022039">
    <property type="entry name" value="MKT1_C"/>
</dbReference>
<gene>
    <name evidence="2" type="ORF">CC84DRAFT_959715</name>
</gene>
<dbReference type="InParanoid" id="A0A177C8M8"/>
<keyword evidence="3" id="KW-1185">Reference proteome</keyword>
<dbReference type="OrthoDB" id="17262at2759"/>
<dbReference type="RefSeq" id="XP_018033493.1">
    <property type="nucleotide sequence ID" value="XM_018187956.1"/>
</dbReference>
<protein>
    <recommendedName>
        <fullName evidence="1">Post-transcriptional regulator MKT1 C-terminal domain-containing protein</fullName>
    </recommendedName>
</protein>
<evidence type="ECO:0000313" key="3">
    <source>
        <dbReference type="Proteomes" id="UP000077069"/>
    </source>
</evidence>
<feature type="domain" description="Post-transcriptional regulator MKT1 C-terminal" evidence="1">
    <location>
        <begin position="30"/>
        <end position="268"/>
    </location>
</feature>
<reference evidence="2 3" key="1">
    <citation type="submission" date="2016-05" db="EMBL/GenBank/DDBJ databases">
        <title>Comparative analysis of secretome profiles of manganese(II)-oxidizing ascomycete fungi.</title>
        <authorList>
            <consortium name="DOE Joint Genome Institute"/>
            <person name="Zeiner C.A."/>
            <person name="Purvine S.O."/>
            <person name="Zink E.M."/>
            <person name="Wu S."/>
            <person name="Pasa-Tolic L."/>
            <person name="Chaput D.L."/>
            <person name="Haridas S."/>
            <person name="Grigoriev I.V."/>
            <person name="Santelli C.M."/>
            <person name="Hansel C.M."/>
        </authorList>
    </citation>
    <scope>NUCLEOTIDE SEQUENCE [LARGE SCALE GENOMIC DNA]</scope>
    <source>
        <strain evidence="2 3">AP3s5-JAC2a</strain>
    </source>
</reference>
<dbReference type="EMBL" id="KV441555">
    <property type="protein sequence ID" value="OAG03128.1"/>
    <property type="molecule type" value="Genomic_DNA"/>
</dbReference>
<organism evidence="2 3">
    <name type="scientific">Paraphaeosphaeria sporulosa</name>
    <dbReference type="NCBI Taxonomy" id="1460663"/>
    <lineage>
        <taxon>Eukaryota</taxon>
        <taxon>Fungi</taxon>
        <taxon>Dikarya</taxon>
        <taxon>Ascomycota</taxon>
        <taxon>Pezizomycotina</taxon>
        <taxon>Dothideomycetes</taxon>
        <taxon>Pleosporomycetidae</taxon>
        <taxon>Pleosporales</taxon>
        <taxon>Massarineae</taxon>
        <taxon>Didymosphaeriaceae</taxon>
        <taxon>Paraphaeosphaeria</taxon>
    </lineage>
</organism>
<dbReference type="STRING" id="1460663.A0A177C8M8"/>
<dbReference type="Proteomes" id="UP000077069">
    <property type="component" value="Unassembled WGS sequence"/>
</dbReference>
<dbReference type="Pfam" id="PF12246">
    <property type="entry name" value="MKT1_C"/>
    <property type="match status" value="1"/>
</dbReference>
<sequence length="271" mass="30437">MRCRPKSVSKKDVNNPLSTTDEILYNSIWRFLALREYIDNNHNLTAWGKVLKTAIAALQGKSELEEATVVAIELIRQGVLNWELDMFPYNGAPMRGETRDRQFNLLVSRVAGLGNLRHKAIGFTGPLSQHLLAYGSIVNLVRQTLRDLVEVAATHMFMGAFAKRDLTNLSEIAMNLPFLLSNNCALSIAVKSYLDELYTDKDPTATETKERVRETAANRYFPQATDLVGDLHTAGELWDAVYDGVKSSGSALKESEKKQWAEANEWFAARR</sequence>
<evidence type="ECO:0000259" key="1">
    <source>
        <dbReference type="Pfam" id="PF12246"/>
    </source>
</evidence>
<proteinExistence type="predicted"/>